<dbReference type="GO" id="GO:0005739">
    <property type="term" value="C:mitochondrion"/>
    <property type="evidence" value="ECO:0007669"/>
    <property type="project" value="TreeGrafter"/>
</dbReference>
<dbReference type="InterPro" id="IPR033728">
    <property type="entry name" value="ThrRS_core"/>
</dbReference>
<evidence type="ECO:0000256" key="5">
    <source>
        <dbReference type="ARBA" id="ARBA00022598"/>
    </source>
</evidence>
<dbReference type="Gene3D" id="3.40.50.800">
    <property type="entry name" value="Anticodon-binding domain"/>
    <property type="match status" value="1"/>
</dbReference>
<evidence type="ECO:0000256" key="7">
    <source>
        <dbReference type="ARBA" id="ARBA00022840"/>
    </source>
</evidence>
<dbReference type="AlphaFoldDB" id="R0MKY2"/>
<dbReference type="HAMAP" id="MF_00184">
    <property type="entry name" value="Thr_tRNA_synth"/>
    <property type="match status" value="1"/>
</dbReference>
<keyword evidence="7" id="KW-0067">ATP-binding</keyword>
<keyword evidence="5" id="KW-0436">Ligase</keyword>
<dbReference type="EC" id="6.1.1.3" evidence="3"/>
<dbReference type="InterPro" id="IPR002320">
    <property type="entry name" value="Thr-tRNA-ligase_IIa"/>
</dbReference>
<evidence type="ECO:0000259" key="13">
    <source>
        <dbReference type="PROSITE" id="PS50862"/>
    </source>
</evidence>
<dbReference type="PROSITE" id="PS50862">
    <property type="entry name" value="AA_TRNA_LIGASE_II"/>
    <property type="match status" value="1"/>
</dbReference>
<dbReference type="SMART" id="SM00863">
    <property type="entry name" value="tRNA_SAD"/>
    <property type="match status" value="1"/>
</dbReference>
<evidence type="ECO:0000256" key="1">
    <source>
        <dbReference type="ARBA" id="ARBA00004496"/>
    </source>
</evidence>
<proteinExistence type="inferred from homology"/>
<dbReference type="VEuPathDB" id="MicrosporidiaDB:NBO_73g0014"/>
<dbReference type="GO" id="GO:0006435">
    <property type="term" value="P:threonyl-tRNA aminoacylation"/>
    <property type="evidence" value="ECO:0007669"/>
    <property type="project" value="InterPro"/>
</dbReference>
<dbReference type="PANTHER" id="PTHR11451">
    <property type="entry name" value="THREONINE-TRNA LIGASE"/>
    <property type="match status" value="1"/>
</dbReference>
<evidence type="ECO:0000313" key="14">
    <source>
        <dbReference type="EMBL" id="EOB13448.1"/>
    </source>
</evidence>
<organism evidence="14 15">
    <name type="scientific">Nosema bombycis (strain CQ1 / CVCC 102059)</name>
    <name type="common">Microsporidian parasite</name>
    <name type="synonym">Pebrine of silkworm</name>
    <dbReference type="NCBI Taxonomy" id="578461"/>
    <lineage>
        <taxon>Eukaryota</taxon>
        <taxon>Fungi</taxon>
        <taxon>Fungi incertae sedis</taxon>
        <taxon>Microsporidia</taxon>
        <taxon>Nosematidae</taxon>
        <taxon>Nosema</taxon>
    </lineage>
</organism>
<dbReference type="SUPFAM" id="SSF52954">
    <property type="entry name" value="Class II aaRS ABD-related"/>
    <property type="match status" value="1"/>
</dbReference>
<evidence type="ECO:0000256" key="6">
    <source>
        <dbReference type="ARBA" id="ARBA00022741"/>
    </source>
</evidence>
<evidence type="ECO:0000256" key="12">
    <source>
        <dbReference type="ARBA" id="ARBA00072369"/>
    </source>
</evidence>
<protein>
    <recommendedName>
        <fullName evidence="12">Probable threonine--tRNA ligase, cytoplasmic</fullName>
        <ecNumber evidence="3">6.1.1.3</ecNumber>
    </recommendedName>
    <alternativeName>
        <fullName evidence="10">Threonyl-tRNA synthetase</fullName>
    </alternativeName>
</protein>
<dbReference type="InterPro" id="IPR002314">
    <property type="entry name" value="aa-tRNA-synt_IIb"/>
</dbReference>
<dbReference type="STRING" id="578461.R0MKY2"/>
<name>R0MKY2_NOSB1</name>
<gene>
    <name evidence="14" type="primary">SYTC</name>
    <name evidence="14" type="ORF">NBO_73g0014</name>
</gene>
<keyword evidence="8" id="KW-0648">Protein biosynthesis</keyword>
<dbReference type="Pfam" id="PF03129">
    <property type="entry name" value="HGTP_anticodon"/>
    <property type="match status" value="1"/>
</dbReference>
<evidence type="ECO:0000256" key="10">
    <source>
        <dbReference type="ARBA" id="ARBA00031900"/>
    </source>
</evidence>
<dbReference type="FunFam" id="3.30.930.10:FF:000019">
    <property type="entry name" value="Threonine--tRNA ligase"/>
    <property type="match status" value="1"/>
</dbReference>
<dbReference type="EMBL" id="KB908981">
    <property type="protein sequence ID" value="EOB13448.1"/>
    <property type="molecule type" value="Genomic_DNA"/>
</dbReference>
<keyword evidence="9 14" id="KW-0030">Aminoacyl-tRNA synthetase</keyword>
<dbReference type="InterPro" id="IPR004154">
    <property type="entry name" value="Anticodon-bd"/>
</dbReference>
<dbReference type="InterPro" id="IPR018163">
    <property type="entry name" value="Thr/Ala-tRNA-synth_IIc_edit"/>
</dbReference>
<keyword evidence="4" id="KW-0963">Cytoplasm</keyword>
<evidence type="ECO:0000313" key="15">
    <source>
        <dbReference type="Proteomes" id="UP000016927"/>
    </source>
</evidence>
<reference evidence="14 15" key="1">
    <citation type="journal article" date="2013" name="BMC Genomics">
        <title>Comparative genomics of parasitic silkworm microsporidia reveal an association between genome expansion and host adaptation.</title>
        <authorList>
            <person name="Pan G."/>
            <person name="Xu J."/>
            <person name="Li T."/>
            <person name="Xia Q."/>
            <person name="Liu S.L."/>
            <person name="Zhang G."/>
            <person name="Li S."/>
            <person name="Li C."/>
            <person name="Liu H."/>
            <person name="Yang L."/>
            <person name="Liu T."/>
            <person name="Zhang X."/>
            <person name="Wu Z."/>
            <person name="Fan W."/>
            <person name="Dang X."/>
            <person name="Xiang H."/>
            <person name="Tao M."/>
            <person name="Li Y."/>
            <person name="Hu J."/>
            <person name="Li Z."/>
            <person name="Lin L."/>
            <person name="Luo J."/>
            <person name="Geng L."/>
            <person name="Wang L."/>
            <person name="Long M."/>
            <person name="Wan Y."/>
            <person name="He N."/>
            <person name="Zhang Z."/>
            <person name="Lu C."/>
            <person name="Keeling P.J."/>
            <person name="Wang J."/>
            <person name="Xiang Z."/>
            <person name="Zhou Z."/>
        </authorList>
    </citation>
    <scope>NUCLEOTIDE SEQUENCE [LARGE SCALE GENOMIC DNA]</scope>
    <source>
        <strain evidence="15">CQ1 / CVCC 102059</strain>
    </source>
</reference>
<dbReference type="InterPro" id="IPR012947">
    <property type="entry name" value="tRNA_SAD"/>
</dbReference>
<dbReference type="OrthoDB" id="5423599at2759"/>
<comment type="similarity">
    <text evidence="2">Belongs to the class-II aminoacyl-tRNA synthetase family.</text>
</comment>
<sequence length="638" mass="74355">MNSNLCKIRCNKKEVEVNEGITVLEVLKKHFSELKNIVSCKINGKPEDLATKLIGNDVFNIDFLTFEEAKYIFWHSSAHIAGNALMNLYPGCKLVIGPPTDDGFFYDVDIDHPISSDDYKKIEDEMKRIMKKNIPFVKDECTKEELLEMYKDNPCKLHFINEKVGDKSTVYRNNEFFDLCQGPHIYSTGVVKAVKIFKNSSAYFLNDPKNKQLQRVYGITFPSKEELFEWNKRREEAQKRDHRKLGRELDLYFFHDYSPGSCFFLPNGAYIYNKLIEFIRDQYKIRGFQEVITPNIFSVDLWKESGHYDNYKDNMFMIENEDMAMKPMNCPGHCIMFRSTDHSFRELPLRYADFGVLHRNELSGALSGLTRVRRFQQDDAHIFCTKSQVMDEVKGCLDFLKHVYGVFKFKFELFLSTRPEKFIGEVAEWNEAEKALESAIISTGFDYKINEGDGAFYGPKIDIILQDALGRKIQCATIQLDFQLPQRFKLKYRNSEGNHESPVIIHRAIFGSIERFIAVLVENFGKKLPFWLNPRQLKIISIANDEYTEKVREMFSNFKSVVVKDSNTVNKNIRSAIVEGYSLVCMIGEKEASENKINLRFEDKQILYGLDEFKGILNVMNQEKIEFSEYLDLNKIDF</sequence>
<dbReference type="Pfam" id="PF00587">
    <property type="entry name" value="tRNA-synt_2b"/>
    <property type="match status" value="1"/>
</dbReference>
<dbReference type="Gene3D" id="3.30.930.10">
    <property type="entry name" value="Bira Bifunctional Protein, Domain 2"/>
    <property type="match status" value="1"/>
</dbReference>
<keyword evidence="15" id="KW-1185">Reference proteome</keyword>
<dbReference type="Pfam" id="PF07973">
    <property type="entry name" value="tRNA_SAD"/>
    <property type="match status" value="1"/>
</dbReference>
<evidence type="ECO:0000256" key="8">
    <source>
        <dbReference type="ARBA" id="ARBA00022917"/>
    </source>
</evidence>
<evidence type="ECO:0000256" key="9">
    <source>
        <dbReference type="ARBA" id="ARBA00023146"/>
    </source>
</evidence>
<evidence type="ECO:0000256" key="2">
    <source>
        <dbReference type="ARBA" id="ARBA00008226"/>
    </source>
</evidence>
<dbReference type="PRINTS" id="PR01047">
    <property type="entry name" value="TRNASYNTHTHR"/>
</dbReference>
<accession>R0MKY2</accession>
<dbReference type="Gene3D" id="3.30.980.10">
    <property type="entry name" value="Threonyl-trna Synthetase, Chain A, domain 2"/>
    <property type="match status" value="1"/>
</dbReference>
<keyword evidence="6" id="KW-0547">Nucleotide-binding</keyword>
<evidence type="ECO:0000256" key="11">
    <source>
        <dbReference type="ARBA" id="ARBA00049515"/>
    </source>
</evidence>
<dbReference type="FunFam" id="3.30.980.10:FF:000005">
    <property type="entry name" value="Threonyl-tRNA synthetase, mitochondrial"/>
    <property type="match status" value="1"/>
</dbReference>
<evidence type="ECO:0000256" key="3">
    <source>
        <dbReference type="ARBA" id="ARBA00013163"/>
    </source>
</evidence>
<dbReference type="InterPro" id="IPR036621">
    <property type="entry name" value="Anticodon-bd_dom_sf"/>
</dbReference>
<dbReference type="InterPro" id="IPR045864">
    <property type="entry name" value="aa-tRNA-synth_II/BPL/LPL"/>
</dbReference>
<dbReference type="OMA" id="WYADGMY"/>
<dbReference type="Proteomes" id="UP000016927">
    <property type="component" value="Unassembled WGS sequence"/>
</dbReference>
<dbReference type="NCBIfam" id="TIGR00418">
    <property type="entry name" value="thrS"/>
    <property type="match status" value="1"/>
</dbReference>
<dbReference type="InterPro" id="IPR006195">
    <property type="entry name" value="aa-tRNA-synth_II"/>
</dbReference>
<dbReference type="CDD" id="cd00771">
    <property type="entry name" value="ThrRS_core"/>
    <property type="match status" value="1"/>
</dbReference>
<dbReference type="GO" id="GO:0004829">
    <property type="term" value="F:threonine-tRNA ligase activity"/>
    <property type="evidence" value="ECO:0007669"/>
    <property type="project" value="UniProtKB-EC"/>
</dbReference>
<comment type="subcellular location">
    <subcellularLocation>
        <location evidence="1">Cytoplasm</location>
    </subcellularLocation>
</comment>
<comment type="catalytic activity">
    <reaction evidence="11">
        <text>tRNA(Thr) + L-threonine + ATP = L-threonyl-tRNA(Thr) + AMP + diphosphate + H(+)</text>
        <dbReference type="Rhea" id="RHEA:24624"/>
        <dbReference type="Rhea" id="RHEA-COMP:9670"/>
        <dbReference type="Rhea" id="RHEA-COMP:9704"/>
        <dbReference type="ChEBI" id="CHEBI:15378"/>
        <dbReference type="ChEBI" id="CHEBI:30616"/>
        <dbReference type="ChEBI" id="CHEBI:33019"/>
        <dbReference type="ChEBI" id="CHEBI:57926"/>
        <dbReference type="ChEBI" id="CHEBI:78442"/>
        <dbReference type="ChEBI" id="CHEBI:78534"/>
        <dbReference type="ChEBI" id="CHEBI:456215"/>
        <dbReference type="EC" id="6.1.1.3"/>
    </reaction>
</comment>
<dbReference type="HOGENOM" id="CLU_008554_0_1_1"/>
<dbReference type="PANTHER" id="PTHR11451:SF46">
    <property type="entry name" value="THREONINE--TRNA LIGASE"/>
    <property type="match status" value="1"/>
</dbReference>
<dbReference type="SUPFAM" id="SSF55681">
    <property type="entry name" value="Class II aaRS and biotin synthetases"/>
    <property type="match status" value="1"/>
</dbReference>
<evidence type="ECO:0000256" key="4">
    <source>
        <dbReference type="ARBA" id="ARBA00022490"/>
    </source>
</evidence>
<feature type="domain" description="Aminoacyl-transfer RNA synthetases class-II family profile" evidence="13">
    <location>
        <begin position="266"/>
        <end position="529"/>
    </location>
</feature>
<dbReference type="GO" id="GO:0005524">
    <property type="term" value="F:ATP binding"/>
    <property type="evidence" value="ECO:0007669"/>
    <property type="project" value="UniProtKB-KW"/>
</dbReference>
<dbReference type="SUPFAM" id="SSF55186">
    <property type="entry name" value="ThrRS/AlaRS common domain"/>
    <property type="match status" value="1"/>
</dbReference>